<organism evidence="2">
    <name type="scientific">Microvirga ossetica</name>
    <dbReference type="NCBI Taxonomy" id="1882682"/>
    <lineage>
        <taxon>Bacteria</taxon>
        <taxon>Pseudomonadati</taxon>
        <taxon>Pseudomonadota</taxon>
        <taxon>Alphaproteobacteria</taxon>
        <taxon>Hyphomicrobiales</taxon>
        <taxon>Methylobacteriaceae</taxon>
        <taxon>Microvirga</taxon>
    </lineage>
</organism>
<keyword evidence="2" id="KW-0614">Plasmid</keyword>
<evidence type="ECO:0000313" key="2">
    <source>
        <dbReference type="EMBL" id="ANY82181.1"/>
    </source>
</evidence>
<sequence>MVQQCTKYFGIILLEGTSVQTREGRDVLATAPLDSVVRAEDHRTGRGEGVDQRAQQQAGRLASTPASAAEAGDAQEAGHGALAGRQDGPDE</sequence>
<name>A0A1B2EQD9_9HYPH</name>
<accession>A0A1B2EQD9</accession>
<feature type="region of interest" description="Disordered" evidence="1">
    <location>
        <begin position="37"/>
        <end position="91"/>
    </location>
</feature>
<protein>
    <submittedName>
        <fullName evidence="2">Uncharacterized protein</fullName>
    </submittedName>
</protein>
<dbReference type="KEGG" id="moc:BB934_27900"/>
<reference evidence="2" key="1">
    <citation type="submission" date="2016-07" db="EMBL/GenBank/DDBJ databases">
        <title>Microvirga ossetica sp. nov. a new species of rhizobia isolated from root nodules of the legume species Vicia alpestris Steven originated from North Ossetia region in the Caucasus.</title>
        <authorList>
            <person name="Safronova V.I."/>
            <person name="Kuznetsova I.G."/>
            <person name="Sazanova A.L."/>
            <person name="Belimov A."/>
            <person name="Andronov E."/>
            <person name="Osledkin Y.S."/>
            <person name="Onishchuk O.P."/>
            <person name="Kurchak O.N."/>
            <person name="Shaposhnikov A.I."/>
            <person name="Willems A."/>
            <person name="Tikhonovich I.A."/>
        </authorList>
    </citation>
    <scope>NUCLEOTIDE SEQUENCE [LARGE SCALE GENOMIC DNA]</scope>
    <source>
        <strain evidence="2">V5/3M</strain>
        <plasmid evidence="2">unnamed1</plasmid>
    </source>
</reference>
<proteinExistence type="predicted"/>
<evidence type="ECO:0000256" key="1">
    <source>
        <dbReference type="SAM" id="MobiDB-lite"/>
    </source>
</evidence>
<dbReference type="AlphaFoldDB" id="A0A1B2EQD9"/>
<feature type="compositionally biased region" description="Basic and acidic residues" evidence="1">
    <location>
        <begin position="37"/>
        <end position="51"/>
    </location>
</feature>
<gene>
    <name evidence="2" type="ORF">BB934_27900</name>
</gene>
<geneLocation type="plasmid" evidence="2">
    <name>unnamed1</name>
</geneLocation>
<dbReference type="EMBL" id="CP016617">
    <property type="protein sequence ID" value="ANY82181.1"/>
    <property type="molecule type" value="Genomic_DNA"/>
</dbReference>
<feature type="compositionally biased region" description="Low complexity" evidence="1">
    <location>
        <begin position="66"/>
        <end position="80"/>
    </location>
</feature>